<proteinExistence type="predicted"/>
<organism evidence="1 2">
    <name type="scientific">Bradyrhizobium jicamae</name>
    <dbReference type="NCBI Taxonomy" id="280332"/>
    <lineage>
        <taxon>Bacteria</taxon>
        <taxon>Pseudomonadati</taxon>
        <taxon>Pseudomonadota</taxon>
        <taxon>Alphaproteobacteria</taxon>
        <taxon>Hyphomicrobiales</taxon>
        <taxon>Nitrobacteraceae</taxon>
        <taxon>Bradyrhizobium</taxon>
    </lineage>
</organism>
<dbReference type="EMBL" id="JAFCJH010000066">
    <property type="protein sequence ID" value="MBR0800947.1"/>
    <property type="molecule type" value="Genomic_DNA"/>
</dbReference>
<evidence type="ECO:0000313" key="2">
    <source>
        <dbReference type="Proteomes" id="UP001315278"/>
    </source>
</evidence>
<dbReference type="Proteomes" id="UP001315278">
    <property type="component" value="Unassembled WGS sequence"/>
</dbReference>
<name>A0ABS5FVT7_9BRAD</name>
<reference evidence="2" key="1">
    <citation type="journal article" date="2021" name="ISME J.">
        <title>Evolutionary origin and ecological implication of a unique nif island in free-living Bradyrhizobium lineages.</title>
        <authorList>
            <person name="Tao J."/>
        </authorList>
    </citation>
    <scope>NUCLEOTIDE SEQUENCE [LARGE SCALE GENOMIC DNA]</scope>
    <source>
        <strain evidence="2">SZCCT0434</strain>
    </source>
</reference>
<keyword evidence="2" id="KW-1185">Reference proteome</keyword>
<sequence>MSNALDHPDKLFARADAAIADSKRLAEEIIKQYDEVRAALRRRRLRAWRRLRILTRLSGRACSAPFGHMAAIYNRTVAIMAEAELLAQPVPDTFLGRSSGPPIALSYETEQNQPVWHIVEE</sequence>
<evidence type="ECO:0000313" key="1">
    <source>
        <dbReference type="EMBL" id="MBR0800947.1"/>
    </source>
</evidence>
<comment type="caution">
    <text evidence="1">The sequence shown here is derived from an EMBL/GenBank/DDBJ whole genome shotgun (WGS) entry which is preliminary data.</text>
</comment>
<gene>
    <name evidence="1" type="ORF">JQ615_36850</name>
</gene>
<accession>A0ABS5FVT7</accession>
<dbReference type="RefSeq" id="WP_212495148.1">
    <property type="nucleotide sequence ID" value="NZ_JAFCJH010000066.1"/>
</dbReference>
<protein>
    <submittedName>
        <fullName evidence="1">Uncharacterized protein</fullName>
    </submittedName>
</protein>